<feature type="domain" description="PucR C-terminal helix-turn-helix" evidence="3">
    <location>
        <begin position="435"/>
        <end position="493"/>
    </location>
</feature>
<dbReference type="InterPro" id="IPR051448">
    <property type="entry name" value="CdaR-like_regulators"/>
</dbReference>
<dbReference type="InterPro" id="IPR042070">
    <property type="entry name" value="PucR_C-HTH_sf"/>
</dbReference>
<dbReference type="Pfam" id="PF17853">
    <property type="entry name" value="GGDEF_2"/>
    <property type="match status" value="1"/>
</dbReference>
<dbReference type="RefSeq" id="WP_005268612.1">
    <property type="nucleotide sequence ID" value="NZ_ANPE02000107.1"/>
</dbReference>
<dbReference type="EMBL" id="ANPE02000107">
    <property type="protein sequence ID" value="EMY34603.1"/>
    <property type="molecule type" value="Genomic_DNA"/>
</dbReference>
<evidence type="ECO:0000259" key="2">
    <source>
        <dbReference type="Pfam" id="PF07905"/>
    </source>
</evidence>
<feature type="domain" description="Purine catabolism PurC-like" evidence="2">
    <location>
        <begin position="7"/>
        <end position="128"/>
    </location>
</feature>
<dbReference type="OrthoDB" id="2973014at2"/>
<evidence type="ECO:0000259" key="4">
    <source>
        <dbReference type="Pfam" id="PF17853"/>
    </source>
</evidence>
<comment type="similarity">
    <text evidence="1">Belongs to the CdaR family.</text>
</comment>
<feature type="domain" description="CdaR GGDEF-like" evidence="4">
    <location>
        <begin position="272"/>
        <end position="381"/>
    </location>
</feature>
<dbReference type="GO" id="GO:0016627">
    <property type="term" value="F:oxidoreductase activity, acting on the CH-CH group of donors"/>
    <property type="evidence" value="ECO:0007669"/>
    <property type="project" value="InterPro"/>
</dbReference>
<evidence type="ECO:0000313" key="5">
    <source>
        <dbReference type="EMBL" id="EMY34603.1"/>
    </source>
</evidence>
<evidence type="ECO:0000313" key="6">
    <source>
        <dbReference type="Proteomes" id="UP000010729"/>
    </source>
</evidence>
<comment type="caution">
    <text evidence="5">The sequence shown here is derived from an EMBL/GenBank/DDBJ whole genome shotgun (WGS) entry which is preliminary data.</text>
</comment>
<dbReference type="PANTHER" id="PTHR33744">
    <property type="entry name" value="CARBOHYDRATE DIACID REGULATOR"/>
    <property type="match status" value="1"/>
</dbReference>
<dbReference type="InterPro" id="IPR036250">
    <property type="entry name" value="AcylCo_DH-like_C"/>
</dbReference>
<dbReference type="InterPro" id="IPR012914">
    <property type="entry name" value="PucR_dom"/>
</dbReference>
<name>N1V8M5_9MICC</name>
<gene>
    <name evidence="5" type="ORF">D477_008768</name>
</gene>
<protein>
    <submittedName>
        <fullName evidence="5">CdaR family transcriptional regulator</fullName>
    </submittedName>
</protein>
<dbReference type="Proteomes" id="UP000010729">
    <property type="component" value="Unassembled WGS sequence"/>
</dbReference>
<dbReference type="Gene3D" id="1.10.10.2840">
    <property type="entry name" value="PucR C-terminal helix-turn-helix domain"/>
    <property type="match status" value="1"/>
</dbReference>
<dbReference type="Pfam" id="PF13556">
    <property type="entry name" value="HTH_30"/>
    <property type="match status" value="1"/>
</dbReference>
<sequence>MGLSLKEVLADDTFRKAAPLVRAGADSVEQTQVRWIHSSEVMDIAPLLSGGELLLAGGQSLASATPEERGRYIKALAGRGIAALAVETGGVLKTMPQDLIAEAEAAGLPLIELTRVAPFVEMAEAINSLMVGQSVELMRRADLLSQQLASALAEGAGLKQLLEILAMVLPAQVSVYDRTGELLERAELPAAPEADGGAAALDFDIALRGGVAASLRLQPPDGHDPAWYQTAGTRSAGILALALQQRLAPSLTDVAGTELLRSVASGVQGIRLVQLCKAAGMDPGAAFVALVAQPEASVSRWAPVEQAIRKNVRKVVVYVQQSDLVAVAALPAEATQAAKAELVRRLADSMGGQPVIVAVGPVGNGISQAARSLAEARLTISLSPVGLYEGAVLDADDFAIERLAFKEPDGAAARQLVRELVGEIVDYDALKGSRLLETLAAWLASGCNTAQTARTLFLERQSLHSRLDRIFGMIGGDPRGTERLAGLHLAVRLARYLDQQ</sequence>
<dbReference type="Pfam" id="PF07905">
    <property type="entry name" value="PucR"/>
    <property type="match status" value="1"/>
</dbReference>
<dbReference type="InterPro" id="IPR041522">
    <property type="entry name" value="CdaR_GGDEF"/>
</dbReference>
<evidence type="ECO:0000259" key="3">
    <source>
        <dbReference type="Pfam" id="PF13556"/>
    </source>
</evidence>
<organism evidence="5 6">
    <name type="scientific">Arthrobacter crystallopoietes BAB-32</name>
    <dbReference type="NCBI Taxonomy" id="1246476"/>
    <lineage>
        <taxon>Bacteria</taxon>
        <taxon>Bacillati</taxon>
        <taxon>Actinomycetota</taxon>
        <taxon>Actinomycetes</taxon>
        <taxon>Micrococcales</taxon>
        <taxon>Micrococcaceae</taxon>
        <taxon>Crystallibacter</taxon>
    </lineage>
</organism>
<dbReference type="SUPFAM" id="SSF47203">
    <property type="entry name" value="Acyl-CoA dehydrogenase C-terminal domain-like"/>
    <property type="match status" value="1"/>
</dbReference>
<dbReference type="AlphaFoldDB" id="N1V8M5"/>
<accession>N1V8M5</accession>
<evidence type="ECO:0000256" key="1">
    <source>
        <dbReference type="ARBA" id="ARBA00006754"/>
    </source>
</evidence>
<dbReference type="PANTHER" id="PTHR33744:SF1">
    <property type="entry name" value="DNA-BINDING TRANSCRIPTIONAL ACTIVATOR ADER"/>
    <property type="match status" value="1"/>
</dbReference>
<dbReference type="InterPro" id="IPR025736">
    <property type="entry name" value="PucR_C-HTH_dom"/>
</dbReference>
<keyword evidence="6" id="KW-1185">Reference proteome</keyword>
<reference evidence="5 6" key="1">
    <citation type="journal article" date="2013" name="Genome Announc.">
        <title>Draft Genome Sequence of Arthrobacter crystallopoietes Strain BAB-32, Revealing Genes for Bioremediation.</title>
        <authorList>
            <person name="Joshi M.N."/>
            <person name="Pandit A.S."/>
            <person name="Sharma A."/>
            <person name="Pandya R.V."/>
            <person name="Desai S.M."/>
            <person name="Saxena A.K."/>
            <person name="Bagatharia S.B."/>
        </authorList>
    </citation>
    <scope>NUCLEOTIDE SEQUENCE [LARGE SCALE GENOMIC DNA]</scope>
    <source>
        <strain evidence="5 6">BAB-32</strain>
    </source>
</reference>
<proteinExistence type="inferred from homology"/>